<reference evidence="2 3" key="1">
    <citation type="journal article" date="2018" name="Mol. Genet. Genomics">
        <title>The red deer Cervus elaphus genome CerEla1.0: sequencing, annotating, genes, and chromosomes.</title>
        <authorList>
            <person name="Bana N.A."/>
            <person name="Nyiri A."/>
            <person name="Nagy J."/>
            <person name="Frank K."/>
            <person name="Nagy T."/>
            <person name="Steger V."/>
            <person name="Schiller M."/>
            <person name="Lakatos P."/>
            <person name="Sugar L."/>
            <person name="Horn P."/>
            <person name="Barta E."/>
            <person name="Orosz L."/>
        </authorList>
    </citation>
    <scope>NUCLEOTIDE SEQUENCE [LARGE SCALE GENOMIC DNA]</scope>
    <source>
        <strain evidence="2">Hungarian</strain>
    </source>
</reference>
<evidence type="ECO:0000256" key="1">
    <source>
        <dbReference type="ARBA" id="ARBA00010617"/>
    </source>
</evidence>
<name>A0A212D227_CEREH</name>
<dbReference type="GO" id="GO:0016705">
    <property type="term" value="F:oxidoreductase activity, acting on paired donors, with incorporation or reduction of molecular oxygen"/>
    <property type="evidence" value="ECO:0007669"/>
    <property type="project" value="InterPro"/>
</dbReference>
<dbReference type="GO" id="GO:0005506">
    <property type="term" value="F:iron ion binding"/>
    <property type="evidence" value="ECO:0007669"/>
    <property type="project" value="InterPro"/>
</dbReference>
<proteinExistence type="inferred from homology"/>
<dbReference type="SUPFAM" id="SSF48264">
    <property type="entry name" value="Cytochrome P450"/>
    <property type="match status" value="1"/>
</dbReference>
<sequence length="293" mass="34015">MQIPGWEPPIRTKIPFPPAPPPRPLMVFMSAAIPPKDMLFYNTLKPWLDEERSSFAHSPWLSLLGDGLLLSAGDKWSKHHRMLTPTFHFNILKPYMKIFTKSAEIMHHLIKKGHTHLDMFEHTSLMTLDSLQKGVFSFDSNCQEGPSEYIATFLELSALVAKLHWQIFLHMDFPGFLTPDGQHFLRTCPYAVTQEQCQPLLRDSIDDFLKVKVKTKTLDFIDVLLLTKMKMGKDCQMKISELKLTPSCLRCPERQEHCWQEVQEFLKDREPKETERDDLAQLPFLTMCIKDSL</sequence>
<dbReference type="GO" id="GO:0004497">
    <property type="term" value="F:monooxygenase activity"/>
    <property type="evidence" value="ECO:0007669"/>
    <property type="project" value="InterPro"/>
</dbReference>
<dbReference type="Gene3D" id="1.10.630.10">
    <property type="entry name" value="Cytochrome P450"/>
    <property type="match status" value="1"/>
</dbReference>
<dbReference type="InterPro" id="IPR001128">
    <property type="entry name" value="Cyt_P450"/>
</dbReference>
<accession>A0A212D227</accession>
<dbReference type="PANTHER" id="PTHR24291:SF198">
    <property type="entry name" value="CYTOCHROME P450 4F3"/>
    <property type="match status" value="1"/>
</dbReference>
<dbReference type="OrthoDB" id="1470350at2759"/>
<keyword evidence="3" id="KW-1185">Reference proteome</keyword>
<comment type="caution">
    <text evidence="2">The sequence shown here is derived from an EMBL/GenBank/DDBJ whole genome shotgun (WGS) entry which is preliminary data.</text>
</comment>
<dbReference type="AlphaFoldDB" id="A0A212D227"/>
<comment type="similarity">
    <text evidence="1">Belongs to the cytochrome P450 family.</text>
</comment>
<evidence type="ECO:0000313" key="3">
    <source>
        <dbReference type="Proteomes" id="UP000242450"/>
    </source>
</evidence>
<dbReference type="GO" id="GO:0020037">
    <property type="term" value="F:heme binding"/>
    <property type="evidence" value="ECO:0007669"/>
    <property type="project" value="InterPro"/>
</dbReference>
<protein>
    <submittedName>
        <fullName evidence="2">Uncharacterized protein</fullName>
    </submittedName>
</protein>
<dbReference type="Pfam" id="PF00067">
    <property type="entry name" value="p450"/>
    <property type="match status" value="1"/>
</dbReference>
<dbReference type="EMBL" id="MKHE01000009">
    <property type="protein sequence ID" value="OWK12282.1"/>
    <property type="molecule type" value="Genomic_DNA"/>
</dbReference>
<dbReference type="InterPro" id="IPR050196">
    <property type="entry name" value="Cytochrome_P450_Monoox"/>
</dbReference>
<evidence type="ECO:0000313" key="2">
    <source>
        <dbReference type="EMBL" id="OWK12282.1"/>
    </source>
</evidence>
<dbReference type="Proteomes" id="UP000242450">
    <property type="component" value="Chromosome 9"/>
</dbReference>
<organism evidence="2 3">
    <name type="scientific">Cervus elaphus hippelaphus</name>
    <name type="common">European red deer</name>
    <dbReference type="NCBI Taxonomy" id="46360"/>
    <lineage>
        <taxon>Eukaryota</taxon>
        <taxon>Metazoa</taxon>
        <taxon>Chordata</taxon>
        <taxon>Craniata</taxon>
        <taxon>Vertebrata</taxon>
        <taxon>Euteleostomi</taxon>
        <taxon>Mammalia</taxon>
        <taxon>Eutheria</taxon>
        <taxon>Laurasiatheria</taxon>
        <taxon>Artiodactyla</taxon>
        <taxon>Ruminantia</taxon>
        <taxon>Pecora</taxon>
        <taxon>Cervidae</taxon>
        <taxon>Cervinae</taxon>
        <taxon>Cervus</taxon>
    </lineage>
</organism>
<dbReference type="PANTHER" id="PTHR24291">
    <property type="entry name" value="CYTOCHROME P450 FAMILY 4"/>
    <property type="match status" value="1"/>
</dbReference>
<dbReference type="InterPro" id="IPR036396">
    <property type="entry name" value="Cyt_P450_sf"/>
</dbReference>
<gene>
    <name evidence="2" type="ORF">Celaphus_00003045</name>
</gene>